<dbReference type="InterPro" id="IPR018289">
    <property type="entry name" value="MULE_transposase_dom"/>
</dbReference>
<reference evidence="2" key="1">
    <citation type="submission" date="2023-08" db="EMBL/GenBank/DDBJ databases">
        <title>A de novo genome assembly of Solanum verrucosum Schlechtendal, a Mexican diploid species geographically isolated from the other diploid A-genome species in potato relatives.</title>
        <authorList>
            <person name="Hosaka K."/>
        </authorList>
    </citation>
    <scope>NUCLEOTIDE SEQUENCE</scope>
    <source>
        <tissue evidence="2">Young leaves</tissue>
    </source>
</reference>
<gene>
    <name evidence="2" type="ORF">MTR67_029430</name>
</gene>
<feature type="domain" description="MULE transposase" evidence="1">
    <location>
        <begin position="1"/>
        <end position="64"/>
    </location>
</feature>
<dbReference type="PANTHER" id="PTHR47718">
    <property type="entry name" value="OS01G0519700 PROTEIN"/>
    <property type="match status" value="1"/>
</dbReference>
<dbReference type="AlphaFoldDB" id="A0AAF0RB39"/>
<accession>A0AAF0RB39</accession>
<evidence type="ECO:0000313" key="2">
    <source>
        <dbReference type="EMBL" id="WMV36045.1"/>
    </source>
</evidence>
<dbReference type="Pfam" id="PF10551">
    <property type="entry name" value="MULE"/>
    <property type="match status" value="1"/>
</dbReference>
<protein>
    <recommendedName>
        <fullName evidence="1">MULE transposase domain-containing protein</fullName>
    </recommendedName>
</protein>
<dbReference type="PANTHER" id="PTHR47718:SF17">
    <property type="entry name" value="PROTEIN FAR1-RELATED SEQUENCE 5-LIKE"/>
    <property type="match status" value="1"/>
</dbReference>
<dbReference type="EMBL" id="CP133617">
    <property type="protein sequence ID" value="WMV36045.1"/>
    <property type="molecule type" value="Genomic_DNA"/>
</dbReference>
<sequence length="214" mass="24756">MPFASFVGVNQHKQSILFGCALLTSEDIETYKFVFSTWLIAMGNAPPTVILIDQCESIKEAIAELQTHYTRPIYNAFAAEHLKRLYHCEIEGHHEFNVVMYSVTDYSISNDFHGNRFVYIVEYRPRNQYMDCNCKNFQSEGQIYSTSVEKGRNLTTHRNCDVVLDNNAKYADFKNVLKGRFNAYCNWNDEMAVRSVGDPDSEKHVTLIRNPREV</sequence>
<evidence type="ECO:0000313" key="3">
    <source>
        <dbReference type="Proteomes" id="UP001234989"/>
    </source>
</evidence>
<organism evidence="2 3">
    <name type="scientific">Solanum verrucosum</name>
    <dbReference type="NCBI Taxonomy" id="315347"/>
    <lineage>
        <taxon>Eukaryota</taxon>
        <taxon>Viridiplantae</taxon>
        <taxon>Streptophyta</taxon>
        <taxon>Embryophyta</taxon>
        <taxon>Tracheophyta</taxon>
        <taxon>Spermatophyta</taxon>
        <taxon>Magnoliopsida</taxon>
        <taxon>eudicotyledons</taxon>
        <taxon>Gunneridae</taxon>
        <taxon>Pentapetalae</taxon>
        <taxon>asterids</taxon>
        <taxon>lamiids</taxon>
        <taxon>Solanales</taxon>
        <taxon>Solanaceae</taxon>
        <taxon>Solanoideae</taxon>
        <taxon>Solaneae</taxon>
        <taxon>Solanum</taxon>
    </lineage>
</organism>
<evidence type="ECO:0000259" key="1">
    <source>
        <dbReference type="Pfam" id="PF10551"/>
    </source>
</evidence>
<proteinExistence type="predicted"/>
<keyword evidence="3" id="KW-1185">Reference proteome</keyword>
<name>A0AAF0RB39_SOLVR</name>
<dbReference type="Proteomes" id="UP001234989">
    <property type="component" value="Chromosome 6"/>
</dbReference>